<gene>
    <name evidence="1" type="ORF">Adu01nite_18210</name>
</gene>
<evidence type="ECO:0000313" key="1">
    <source>
        <dbReference type="EMBL" id="GIE00471.1"/>
    </source>
</evidence>
<name>A0ABQ3YSE5_9ACTN</name>
<protein>
    <submittedName>
        <fullName evidence="1">Phosphoribosylglycinamide formyltransferase</fullName>
    </submittedName>
</protein>
<organism evidence="1 2">
    <name type="scientific">Paractinoplanes durhamensis</name>
    <dbReference type="NCBI Taxonomy" id="113563"/>
    <lineage>
        <taxon>Bacteria</taxon>
        <taxon>Bacillati</taxon>
        <taxon>Actinomycetota</taxon>
        <taxon>Actinomycetes</taxon>
        <taxon>Micromonosporales</taxon>
        <taxon>Micromonosporaceae</taxon>
        <taxon>Paractinoplanes</taxon>
    </lineage>
</organism>
<evidence type="ECO:0000313" key="2">
    <source>
        <dbReference type="Proteomes" id="UP000637628"/>
    </source>
</evidence>
<dbReference type="InterPro" id="IPR038056">
    <property type="entry name" value="YjbR-like_sf"/>
</dbReference>
<keyword evidence="2" id="KW-1185">Reference proteome</keyword>
<dbReference type="Proteomes" id="UP000637628">
    <property type="component" value="Unassembled WGS sequence"/>
</dbReference>
<dbReference type="EMBL" id="BOML01000017">
    <property type="protein sequence ID" value="GIE00471.1"/>
    <property type="molecule type" value="Genomic_DNA"/>
</dbReference>
<reference evidence="1 2" key="1">
    <citation type="submission" date="2021-01" db="EMBL/GenBank/DDBJ databases">
        <title>Whole genome shotgun sequence of Actinoplanes durhamensis NBRC 14914.</title>
        <authorList>
            <person name="Komaki H."/>
            <person name="Tamura T."/>
        </authorList>
    </citation>
    <scope>NUCLEOTIDE SEQUENCE [LARGE SCALE GENOMIC DNA]</scope>
    <source>
        <strain evidence="1 2">NBRC 14914</strain>
    </source>
</reference>
<dbReference type="Gene3D" id="3.90.1150.30">
    <property type="match status" value="1"/>
</dbReference>
<dbReference type="SUPFAM" id="SSF142906">
    <property type="entry name" value="YjbR-like"/>
    <property type="match status" value="1"/>
</dbReference>
<sequence>MTATEDEVRSVCLALPEVTERLSHGSPAFFVRGKKTFVMLMVDGHHDAAFPQLWCAAAPGSQQELIAADPDRFFRPPYVGHRGWLGVRLDRDPDWTEIAEVCTDAYRAIAPATLVSRLDGGE</sequence>
<dbReference type="InterPro" id="IPR058532">
    <property type="entry name" value="YjbR/MT2646/Rv2570-like"/>
</dbReference>
<dbReference type="Pfam" id="PF04237">
    <property type="entry name" value="YjbR"/>
    <property type="match status" value="1"/>
</dbReference>
<comment type="caution">
    <text evidence="1">The sequence shown here is derived from an EMBL/GenBank/DDBJ whole genome shotgun (WGS) entry which is preliminary data.</text>
</comment>
<accession>A0ABQ3YSE5</accession>
<proteinExistence type="predicted"/>
<dbReference type="RefSeq" id="WP_203726114.1">
    <property type="nucleotide sequence ID" value="NZ_BAAATX010000065.1"/>
</dbReference>